<dbReference type="InterPro" id="IPR000821">
    <property type="entry name" value="Ala_racemase"/>
</dbReference>
<keyword evidence="18" id="KW-1185">Reference proteome</keyword>
<dbReference type="RefSeq" id="WP_166007809.1">
    <property type="nucleotide sequence ID" value="NZ_CP049886.1"/>
</dbReference>
<dbReference type="InterPro" id="IPR001608">
    <property type="entry name" value="Ala_racemase_N"/>
</dbReference>
<dbReference type="UniPathway" id="UPA00042">
    <property type="reaction ID" value="UER00497"/>
</dbReference>
<keyword evidence="4" id="KW-1003">Cell membrane</keyword>
<evidence type="ECO:0000256" key="7">
    <source>
        <dbReference type="ARBA" id="ARBA00022989"/>
    </source>
</evidence>
<dbReference type="InterPro" id="IPR011079">
    <property type="entry name" value="Ala_racemase_C"/>
</dbReference>
<dbReference type="SMART" id="SM01005">
    <property type="entry name" value="Ala_racemase_C"/>
    <property type="match status" value="1"/>
</dbReference>
<dbReference type="Pfam" id="PF00842">
    <property type="entry name" value="Ala_racemase_C"/>
    <property type="match status" value="1"/>
</dbReference>
<dbReference type="PROSITE" id="PS00395">
    <property type="entry name" value="ALANINE_RACEMASE"/>
    <property type="match status" value="1"/>
</dbReference>
<dbReference type="KEGG" id="vah:G7081_04725"/>
<dbReference type="FunFam" id="3.20.20.10:FF:000002">
    <property type="entry name" value="Alanine racemase"/>
    <property type="match status" value="1"/>
</dbReference>
<feature type="binding site" evidence="13 15">
    <location>
        <position position="314"/>
    </location>
    <ligand>
        <name>substrate</name>
    </ligand>
</feature>
<dbReference type="EMBL" id="CP049886">
    <property type="protein sequence ID" value="QIL46420.1"/>
    <property type="molecule type" value="Genomic_DNA"/>
</dbReference>
<gene>
    <name evidence="17" type="primary">alr</name>
    <name evidence="17" type="ORF">G7081_04725</name>
</gene>
<keyword evidence="10" id="KW-0046">Antibiotic resistance</keyword>
<evidence type="ECO:0000313" key="17">
    <source>
        <dbReference type="EMBL" id="QIL46420.1"/>
    </source>
</evidence>
<evidence type="ECO:0000259" key="16">
    <source>
        <dbReference type="SMART" id="SM01005"/>
    </source>
</evidence>
<dbReference type="Gene3D" id="3.20.20.10">
    <property type="entry name" value="Alanine racemase"/>
    <property type="match status" value="1"/>
</dbReference>
<dbReference type="InterPro" id="IPR009006">
    <property type="entry name" value="Ala_racemase/Decarboxylase_C"/>
</dbReference>
<dbReference type="SUPFAM" id="SSF50621">
    <property type="entry name" value="Alanine racemase C-terminal domain-like"/>
    <property type="match status" value="1"/>
</dbReference>
<evidence type="ECO:0000256" key="11">
    <source>
        <dbReference type="ARBA" id="ARBA00060905"/>
    </source>
</evidence>
<keyword evidence="5" id="KW-0812">Transmembrane</keyword>
<comment type="subcellular location">
    <subcellularLocation>
        <location evidence="3">Cell membrane</location>
        <topology evidence="3">Multi-pass membrane protein</topology>
    </subcellularLocation>
</comment>
<evidence type="ECO:0000256" key="1">
    <source>
        <dbReference type="ARBA" id="ARBA00000316"/>
    </source>
</evidence>
<dbReference type="GO" id="GO:0005886">
    <property type="term" value="C:plasma membrane"/>
    <property type="evidence" value="ECO:0007669"/>
    <property type="project" value="UniProtKB-SubCell"/>
</dbReference>
<feature type="active site" description="Proton acceptor; specific for D-alanine" evidence="13">
    <location>
        <position position="40"/>
    </location>
</feature>
<dbReference type="InterPro" id="IPR020622">
    <property type="entry name" value="Ala_racemase_pyridoxalP-BS"/>
</dbReference>
<evidence type="ECO:0000256" key="10">
    <source>
        <dbReference type="ARBA" id="ARBA00023251"/>
    </source>
</evidence>
<evidence type="ECO:0000256" key="8">
    <source>
        <dbReference type="ARBA" id="ARBA00023136"/>
    </source>
</evidence>
<evidence type="ECO:0000256" key="14">
    <source>
        <dbReference type="PIRSR" id="PIRSR600821-50"/>
    </source>
</evidence>
<dbReference type="GO" id="GO:0046677">
    <property type="term" value="P:response to antibiotic"/>
    <property type="evidence" value="ECO:0007669"/>
    <property type="project" value="UniProtKB-KW"/>
</dbReference>
<dbReference type="EC" id="5.1.1.1" evidence="13"/>
<comment type="similarity">
    <text evidence="11">In the N-terminal section; belongs to the acyltransferase 3 family.</text>
</comment>
<sequence length="384" mass="42579">MAIGFLRPTKRVIDCPAIYKNIKSEFKHIKDGAEIFAVVKANGYGHGAVKVAEVARQAGATGFCVSLLDEAVELRKSGITEPIIVLGVVDPIFTNILVEYDISCAAVSMEWLEMAAASLEAGHGERLKIHVKIDSGMGRLGLRTADEMKEVVAFLEKHKEFEIEGLFTHFAKADSKDTSYVDLQKERFEEALTIFPDDIRYIHTANSATALWHDHWRSNLIRLGASMYGINPSGSELASPYELKQAMSVVTEVVQMKLVPAGESLSYGATYQTTEDEWIATLPIGYADGLLRSFQGFKLLLDGKRVPIVGRICMDQCMIRLDKPVPIGTIVTIFGEDEESHEMISFQEGAEYIGTINYELPCILSERVPLVYKNEGSLDKYEAN</sequence>
<keyword evidence="6 13" id="KW-0663">Pyridoxal phosphate</keyword>
<comment type="similarity">
    <text evidence="13">Belongs to the alanine racemase family.</text>
</comment>
<dbReference type="AlphaFoldDB" id="A0A6G8AN67"/>
<dbReference type="NCBIfam" id="TIGR00492">
    <property type="entry name" value="alr"/>
    <property type="match status" value="1"/>
</dbReference>
<keyword evidence="7" id="KW-1133">Transmembrane helix</keyword>
<dbReference type="PANTHER" id="PTHR30511">
    <property type="entry name" value="ALANINE RACEMASE"/>
    <property type="match status" value="1"/>
</dbReference>
<proteinExistence type="inferred from homology"/>
<dbReference type="Gene3D" id="2.40.37.10">
    <property type="entry name" value="Lyase, Ornithine Decarboxylase, Chain A, domain 1"/>
    <property type="match status" value="1"/>
</dbReference>
<dbReference type="PANTHER" id="PTHR30511:SF0">
    <property type="entry name" value="ALANINE RACEMASE, CATABOLIC-RELATED"/>
    <property type="match status" value="1"/>
</dbReference>
<feature type="domain" description="Alanine racemase C-terminal" evidence="16">
    <location>
        <begin position="246"/>
        <end position="373"/>
    </location>
</feature>
<evidence type="ECO:0000256" key="3">
    <source>
        <dbReference type="ARBA" id="ARBA00004651"/>
    </source>
</evidence>
<protein>
    <recommendedName>
        <fullName evidence="13">Alanine racemase</fullName>
        <ecNumber evidence="13">5.1.1.1</ecNumber>
    </recommendedName>
</protein>
<dbReference type="FunFam" id="2.40.37.10:FF:000006">
    <property type="entry name" value="Alanine racemase"/>
    <property type="match status" value="1"/>
</dbReference>
<evidence type="ECO:0000256" key="12">
    <source>
        <dbReference type="ARBA" id="ARBA00061081"/>
    </source>
</evidence>
<dbReference type="CDD" id="cd00430">
    <property type="entry name" value="PLPDE_III_AR"/>
    <property type="match status" value="1"/>
</dbReference>
<name>A0A6G8AN67_9ENTE</name>
<dbReference type="PRINTS" id="PR00992">
    <property type="entry name" value="ALARACEMASE"/>
</dbReference>
<dbReference type="GO" id="GO:0030170">
    <property type="term" value="F:pyridoxal phosphate binding"/>
    <property type="evidence" value="ECO:0007669"/>
    <property type="project" value="UniProtKB-UniRule"/>
</dbReference>
<evidence type="ECO:0000256" key="6">
    <source>
        <dbReference type="ARBA" id="ARBA00022898"/>
    </source>
</evidence>
<feature type="active site" description="Proton acceptor; specific for L-alanine" evidence="13">
    <location>
        <position position="267"/>
    </location>
</feature>
<evidence type="ECO:0000256" key="15">
    <source>
        <dbReference type="PIRSR" id="PIRSR600821-52"/>
    </source>
</evidence>
<comment type="similarity">
    <text evidence="12">In the C-terminal section; belongs to the alanine racemase family.</text>
</comment>
<reference evidence="17 18" key="1">
    <citation type="submission" date="2020-03" db="EMBL/GenBank/DDBJ databases">
        <title>Vagococcus sp. nov., isolated from beetles.</title>
        <authorList>
            <person name="Hyun D.-W."/>
            <person name="Bae J.-W."/>
        </authorList>
    </citation>
    <scope>NUCLEOTIDE SEQUENCE [LARGE SCALE GENOMIC DNA]</scope>
    <source>
        <strain evidence="17 18">HDW17A</strain>
    </source>
</reference>
<dbReference type="Pfam" id="PF01168">
    <property type="entry name" value="Ala_racemase_N"/>
    <property type="match status" value="1"/>
</dbReference>
<dbReference type="GO" id="GO:0005829">
    <property type="term" value="C:cytosol"/>
    <property type="evidence" value="ECO:0007669"/>
    <property type="project" value="TreeGrafter"/>
</dbReference>
<evidence type="ECO:0000256" key="13">
    <source>
        <dbReference type="HAMAP-Rule" id="MF_01201"/>
    </source>
</evidence>
<comment type="pathway">
    <text evidence="13">Amino-acid biosynthesis; D-alanine biosynthesis; D-alanine from L-alanine: step 1/1.</text>
</comment>
<organism evidence="17 18">
    <name type="scientific">Vagococcus coleopterorum</name>
    <dbReference type="NCBI Taxonomy" id="2714946"/>
    <lineage>
        <taxon>Bacteria</taxon>
        <taxon>Bacillati</taxon>
        <taxon>Bacillota</taxon>
        <taxon>Bacilli</taxon>
        <taxon>Lactobacillales</taxon>
        <taxon>Enterococcaceae</taxon>
        <taxon>Vagococcus</taxon>
    </lineage>
</organism>
<feature type="binding site" evidence="13 15">
    <location>
        <position position="139"/>
    </location>
    <ligand>
        <name>substrate</name>
    </ligand>
</feature>
<evidence type="ECO:0000256" key="4">
    <source>
        <dbReference type="ARBA" id="ARBA00022475"/>
    </source>
</evidence>
<comment type="cofactor">
    <cofactor evidence="2 13 14">
        <name>pyridoxal 5'-phosphate</name>
        <dbReference type="ChEBI" id="CHEBI:597326"/>
    </cofactor>
</comment>
<dbReference type="GO" id="GO:0030632">
    <property type="term" value="P:D-alanine biosynthetic process"/>
    <property type="evidence" value="ECO:0007669"/>
    <property type="project" value="UniProtKB-UniRule"/>
</dbReference>
<dbReference type="GO" id="GO:0008784">
    <property type="term" value="F:alanine racemase activity"/>
    <property type="evidence" value="ECO:0007669"/>
    <property type="project" value="UniProtKB-UniRule"/>
</dbReference>
<accession>A0A6G8AN67</accession>
<evidence type="ECO:0000313" key="18">
    <source>
        <dbReference type="Proteomes" id="UP000500890"/>
    </source>
</evidence>
<feature type="modified residue" description="N6-(pyridoxal phosphate)lysine" evidence="13 14">
    <location>
        <position position="40"/>
    </location>
</feature>
<comment type="catalytic activity">
    <reaction evidence="1 13">
        <text>L-alanine = D-alanine</text>
        <dbReference type="Rhea" id="RHEA:20249"/>
        <dbReference type="ChEBI" id="CHEBI:57416"/>
        <dbReference type="ChEBI" id="CHEBI:57972"/>
        <dbReference type="EC" id="5.1.1.1"/>
    </reaction>
</comment>
<evidence type="ECO:0000256" key="9">
    <source>
        <dbReference type="ARBA" id="ARBA00023235"/>
    </source>
</evidence>
<comment type="function">
    <text evidence="13">Catalyzes the interconversion of L-alanine and D-alanine. May also act on other amino acids.</text>
</comment>
<dbReference type="HAMAP" id="MF_01201">
    <property type="entry name" value="Ala_racemase"/>
    <property type="match status" value="1"/>
</dbReference>
<evidence type="ECO:0000256" key="2">
    <source>
        <dbReference type="ARBA" id="ARBA00001933"/>
    </source>
</evidence>
<dbReference type="InterPro" id="IPR029066">
    <property type="entry name" value="PLP-binding_barrel"/>
</dbReference>
<keyword evidence="8" id="KW-0472">Membrane</keyword>
<dbReference type="Proteomes" id="UP000500890">
    <property type="component" value="Chromosome"/>
</dbReference>
<dbReference type="SUPFAM" id="SSF51419">
    <property type="entry name" value="PLP-binding barrel"/>
    <property type="match status" value="1"/>
</dbReference>
<keyword evidence="9 13" id="KW-0413">Isomerase</keyword>
<dbReference type="GO" id="GO:0009252">
    <property type="term" value="P:peptidoglycan biosynthetic process"/>
    <property type="evidence" value="ECO:0007669"/>
    <property type="project" value="TreeGrafter"/>
</dbReference>
<evidence type="ECO:0000256" key="5">
    <source>
        <dbReference type="ARBA" id="ARBA00022692"/>
    </source>
</evidence>